<keyword evidence="3" id="KW-0732">Signal</keyword>
<feature type="domain" description="EGF-like" evidence="5">
    <location>
        <begin position="201"/>
        <end position="238"/>
    </location>
</feature>
<dbReference type="AlphaFoldDB" id="H3ARN6"/>
<dbReference type="STRING" id="7897.ENSLACP00000012307"/>
<accession>H3ARN6</accession>
<dbReference type="GeneTree" id="ENSGT00940000154618"/>
<dbReference type="InterPro" id="IPR000742">
    <property type="entry name" value="EGF"/>
</dbReference>
<dbReference type="Pfam" id="PF00008">
    <property type="entry name" value="EGF"/>
    <property type="match status" value="1"/>
</dbReference>
<feature type="chain" id="PRO_5003580533" description="Neurexin 3" evidence="3">
    <location>
        <begin position="31"/>
        <end position="239"/>
    </location>
</feature>
<dbReference type="OMA" id="CVENPCE"/>
<dbReference type="CDD" id="cd00110">
    <property type="entry name" value="LamG"/>
    <property type="match status" value="1"/>
</dbReference>
<name>H3ARN6_LATCH</name>
<evidence type="ECO:0000313" key="7">
    <source>
        <dbReference type="Proteomes" id="UP000008672"/>
    </source>
</evidence>
<dbReference type="CDD" id="cd00054">
    <property type="entry name" value="EGF_CA"/>
    <property type="match status" value="1"/>
</dbReference>
<dbReference type="InterPro" id="IPR050372">
    <property type="entry name" value="Neurexin-related_CASP"/>
</dbReference>
<dbReference type="SUPFAM" id="SSF57196">
    <property type="entry name" value="EGF/Laminin"/>
    <property type="match status" value="1"/>
</dbReference>
<dbReference type="InterPro" id="IPR013320">
    <property type="entry name" value="ConA-like_dom_sf"/>
</dbReference>
<dbReference type="GO" id="GO:0016020">
    <property type="term" value="C:membrane"/>
    <property type="evidence" value="ECO:0007669"/>
    <property type="project" value="UniProtKB-SubCell"/>
</dbReference>
<proteinExistence type="predicted"/>
<dbReference type="PANTHER" id="PTHR15036:SF49">
    <property type="entry name" value="AXOTACTIN"/>
    <property type="match status" value="1"/>
</dbReference>
<feature type="domain" description="Laminin G" evidence="4">
    <location>
        <begin position="30"/>
        <end position="205"/>
    </location>
</feature>
<evidence type="ECO:0000259" key="4">
    <source>
        <dbReference type="PROSITE" id="PS50025"/>
    </source>
</evidence>
<dbReference type="PROSITE" id="PS50026">
    <property type="entry name" value="EGF_3"/>
    <property type="match status" value="1"/>
</dbReference>
<evidence type="ECO:0000256" key="3">
    <source>
        <dbReference type="SAM" id="SignalP"/>
    </source>
</evidence>
<feature type="signal peptide" evidence="3">
    <location>
        <begin position="1"/>
        <end position="30"/>
    </location>
</feature>
<evidence type="ECO:0000256" key="1">
    <source>
        <dbReference type="ARBA" id="ARBA00023157"/>
    </source>
</evidence>
<evidence type="ECO:0000259" key="5">
    <source>
        <dbReference type="PROSITE" id="PS50026"/>
    </source>
</evidence>
<dbReference type="Gene3D" id="2.60.120.200">
    <property type="match status" value="1"/>
</dbReference>
<dbReference type="Gene3D" id="2.10.25.10">
    <property type="entry name" value="Laminin"/>
    <property type="match status" value="1"/>
</dbReference>
<evidence type="ECO:0000313" key="6">
    <source>
        <dbReference type="Ensembl" id="ENSLACP00000012307.1"/>
    </source>
</evidence>
<dbReference type="HOGENOM" id="CLU_074005_0_0_1"/>
<organism evidence="6 7">
    <name type="scientific">Latimeria chalumnae</name>
    <name type="common">Coelacanth</name>
    <dbReference type="NCBI Taxonomy" id="7897"/>
    <lineage>
        <taxon>Eukaryota</taxon>
        <taxon>Metazoa</taxon>
        <taxon>Chordata</taxon>
        <taxon>Craniata</taxon>
        <taxon>Vertebrata</taxon>
        <taxon>Euteleostomi</taxon>
        <taxon>Coelacanthiformes</taxon>
        <taxon>Coelacanthidae</taxon>
        <taxon>Latimeria</taxon>
    </lineage>
</organism>
<comment type="caution">
    <text evidence="2">Lacks conserved residue(s) required for the propagation of feature annotation.</text>
</comment>
<keyword evidence="2" id="KW-0245">EGF-like domain</keyword>
<dbReference type="Pfam" id="PF02210">
    <property type="entry name" value="Laminin_G_2"/>
    <property type="match status" value="1"/>
</dbReference>
<keyword evidence="7" id="KW-1185">Reference proteome</keyword>
<reference evidence="7" key="1">
    <citation type="submission" date="2011-08" db="EMBL/GenBank/DDBJ databases">
        <title>The draft genome of Latimeria chalumnae.</title>
        <authorList>
            <person name="Di Palma F."/>
            <person name="Alfoldi J."/>
            <person name="Johnson J."/>
            <person name="Berlin A."/>
            <person name="Gnerre S."/>
            <person name="Jaffe D."/>
            <person name="MacCallum I."/>
            <person name="Young S."/>
            <person name="Walker B.J."/>
            <person name="Lander E."/>
            <person name="Lindblad-Toh K."/>
        </authorList>
    </citation>
    <scope>NUCLEOTIDE SEQUENCE [LARGE SCALE GENOMIC DNA]</scope>
    <source>
        <strain evidence="7">Wild caught</strain>
    </source>
</reference>
<reference evidence="6" key="3">
    <citation type="submission" date="2025-09" db="UniProtKB">
        <authorList>
            <consortium name="Ensembl"/>
        </authorList>
    </citation>
    <scope>IDENTIFICATION</scope>
</reference>
<dbReference type="PROSITE" id="PS50025">
    <property type="entry name" value="LAM_G_DOMAIN"/>
    <property type="match status" value="1"/>
</dbReference>
<dbReference type="Ensembl" id="ENSLACT00000012400.1">
    <property type="protein sequence ID" value="ENSLACP00000012307.1"/>
    <property type="gene ID" value="ENSLACG00000010836.1"/>
</dbReference>
<dbReference type="eggNOG" id="KOG3514">
    <property type="taxonomic scope" value="Eukaryota"/>
</dbReference>
<dbReference type="InterPro" id="IPR001791">
    <property type="entry name" value="Laminin_G"/>
</dbReference>
<dbReference type="EMBL" id="AFYH01023414">
    <property type="status" value="NOT_ANNOTATED_CDS"/>
    <property type="molecule type" value="Genomic_DNA"/>
</dbReference>
<dbReference type="SMART" id="SM00282">
    <property type="entry name" value="LamG"/>
    <property type="match status" value="1"/>
</dbReference>
<keyword evidence="1" id="KW-1015">Disulfide bond</keyword>
<reference evidence="6" key="2">
    <citation type="submission" date="2025-08" db="UniProtKB">
        <authorList>
            <consortium name="Ensembl"/>
        </authorList>
    </citation>
    <scope>IDENTIFICATION</scope>
</reference>
<dbReference type="Proteomes" id="UP000008672">
    <property type="component" value="Unassembled WGS sequence"/>
</dbReference>
<sequence length="239" mass="26129">SVTMMLSRNSALLVVKVSLLLSSLVGLCLGLEFQGASNQWARYLRWDASVRSDLSFQFKTNVSSALLLYFDDSGYCDFLQLALVDGRVQLRFSVDCAETTVSTEKLVNDTNWHFVMISRDNLRTVLVVDGDSKSGEVRPQRQHMKIVSDLFLGGVPLDIRPTALTLNTVRDLPTFLGLILDLKYGNSSPKLLGSQGVKLDMEGMCSENPCENGGSCSLVDGAPTCDCSSTGYIGKFCSE</sequence>
<dbReference type="SUPFAM" id="SSF49899">
    <property type="entry name" value="Concanavalin A-like lectins/glucanases"/>
    <property type="match status" value="1"/>
</dbReference>
<evidence type="ECO:0000256" key="2">
    <source>
        <dbReference type="PROSITE-ProRule" id="PRU00076"/>
    </source>
</evidence>
<protein>
    <recommendedName>
        <fullName evidence="8">Neurexin 3</fullName>
    </recommendedName>
</protein>
<dbReference type="PANTHER" id="PTHR15036">
    <property type="entry name" value="PIKACHURIN-LIKE PROTEIN"/>
    <property type="match status" value="1"/>
</dbReference>
<evidence type="ECO:0008006" key="8">
    <source>
        <dbReference type="Google" id="ProtNLM"/>
    </source>
</evidence>
<dbReference type="InParanoid" id="H3ARN6"/>